<accession>A0A6C0KQX7</accession>
<dbReference type="GO" id="GO:0015969">
    <property type="term" value="P:guanosine tetraphosphate metabolic process"/>
    <property type="evidence" value="ECO:0007669"/>
    <property type="project" value="InterPro"/>
</dbReference>
<sequence length="153" mass="18070">MLNLVFLVCNFLNLSNYLLTSNNNKIIRVITKELHSNNNNNIIINYESRIKSRERIIKKIQKYKVPYDIYGLRIIYNDSSNIYNSQYAYTIQNILTSNFNTLDFLYDDYIANPKSNNYQSIHLYVLTNILIEIQIRNSFMHNVATNGTASNYY</sequence>
<dbReference type="EMBL" id="MN740952">
    <property type="protein sequence ID" value="QHU19536.1"/>
    <property type="molecule type" value="Genomic_DNA"/>
</dbReference>
<dbReference type="Gene3D" id="3.30.460.10">
    <property type="entry name" value="Beta Polymerase, domain 2"/>
    <property type="match status" value="1"/>
</dbReference>
<proteinExistence type="predicted"/>
<dbReference type="InterPro" id="IPR043519">
    <property type="entry name" value="NT_sf"/>
</dbReference>
<protein>
    <recommendedName>
        <fullName evidence="1">RelA/SpoT domain-containing protein</fullName>
    </recommendedName>
</protein>
<dbReference type="SUPFAM" id="SSF81301">
    <property type="entry name" value="Nucleotidyltransferase"/>
    <property type="match status" value="1"/>
</dbReference>
<feature type="domain" description="RelA/SpoT" evidence="1">
    <location>
        <begin position="48"/>
        <end position="151"/>
    </location>
</feature>
<name>A0A6C0KQX7_9ZZZZ</name>
<evidence type="ECO:0000313" key="2">
    <source>
        <dbReference type="EMBL" id="QHU19536.1"/>
    </source>
</evidence>
<reference evidence="2" key="1">
    <citation type="journal article" date="2020" name="Nature">
        <title>Giant virus diversity and host interactions through global metagenomics.</title>
        <authorList>
            <person name="Schulz F."/>
            <person name="Roux S."/>
            <person name="Paez-Espino D."/>
            <person name="Jungbluth S."/>
            <person name="Walsh D.A."/>
            <person name="Denef V.J."/>
            <person name="McMahon K.D."/>
            <person name="Konstantinidis K.T."/>
            <person name="Eloe-Fadrosh E.A."/>
            <person name="Kyrpides N.C."/>
            <person name="Woyke T."/>
        </authorList>
    </citation>
    <scope>NUCLEOTIDE SEQUENCE</scope>
    <source>
        <strain evidence="2">GVMAG-S-3300013014-113</strain>
    </source>
</reference>
<dbReference type="Pfam" id="PF04607">
    <property type="entry name" value="RelA_SpoT"/>
    <property type="match status" value="1"/>
</dbReference>
<dbReference type="PANTHER" id="PTHR21262">
    <property type="entry name" value="GUANOSINE-3',5'-BIS DIPHOSPHATE 3'-PYROPHOSPHOHYDROLASE"/>
    <property type="match status" value="1"/>
</dbReference>
<dbReference type="CDD" id="cd05399">
    <property type="entry name" value="NT_Rel-Spo_like"/>
    <property type="match status" value="1"/>
</dbReference>
<dbReference type="SMART" id="SM00954">
    <property type="entry name" value="RelA_SpoT"/>
    <property type="match status" value="1"/>
</dbReference>
<dbReference type="GO" id="GO:0005886">
    <property type="term" value="C:plasma membrane"/>
    <property type="evidence" value="ECO:0007669"/>
    <property type="project" value="TreeGrafter"/>
</dbReference>
<dbReference type="PANTHER" id="PTHR21262:SF31">
    <property type="entry name" value="GTP PYROPHOSPHOKINASE"/>
    <property type="match status" value="1"/>
</dbReference>
<dbReference type="InterPro" id="IPR007685">
    <property type="entry name" value="RelA_SpoT"/>
</dbReference>
<organism evidence="2">
    <name type="scientific">viral metagenome</name>
    <dbReference type="NCBI Taxonomy" id="1070528"/>
    <lineage>
        <taxon>unclassified sequences</taxon>
        <taxon>metagenomes</taxon>
        <taxon>organismal metagenomes</taxon>
    </lineage>
</organism>
<evidence type="ECO:0000259" key="1">
    <source>
        <dbReference type="SMART" id="SM00954"/>
    </source>
</evidence>
<dbReference type="AlphaFoldDB" id="A0A6C0KQX7"/>